<dbReference type="Pfam" id="PF12161">
    <property type="entry name" value="HsdM_N"/>
    <property type="match status" value="1"/>
</dbReference>
<evidence type="ECO:0000313" key="10">
    <source>
        <dbReference type="EMBL" id="QEI05811.1"/>
    </source>
</evidence>
<evidence type="ECO:0000256" key="6">
    <source>
        <dbReference type="ARBA" id="ARBA00022747"/>
    </source>
</evidence>
<dbReference type="EMBL" id="CP043046">
    <property type="protein sequence ID" value="QEI05811.1"/>
    <property type="molecule type" value="Genomic_DNA"/>
</dbReference>
<comment type="similarity">
    <text evidence="1">Belongs to the N(4)/N(6)-methyltransferase family.</text>
</comment>
<sequence length="537" mass="59919">MSKTSQVAHDIGAKLWSLCNVLRDDGVTYHQYLSELTYLLFLKMMKETGQEDRLKVWKALERQKGAPKVEQAGILWDDLLNAPAPERLDTYKEMLLDYGLHGQGAVLQIYANANTFITKPVTLSKLVTDIDALDWYSVQRDDLGDLYEDLLERNATEKKSGAGQYFTPRHLIDSIVAVMKPQLSDVIQDPAAGTCGFLIAANNYLRANNDFDSLEESAQRRYRQSTFYGMELVQDTHRLALMNMLLHGIEGGVAYGDTLGDEGTQLPSATLILSNPPFGTKKGGGLPTRKDLTFETSNKQFAFLQHIYRNLKLGGRAAVVLPDNVLFESNIGTSIRRDLMDKCNLHTILRLPTGIFYAQGVKTNVLFFTKGEKTDKGNTKEVWVYDMRANMPQFGKRTPFTRDYFRTLADAEVSASRDKFEDVFGTDPKGGPEALAQRVDAGDTGRWRKFTREQIAERGDNLDLAWLKDDSADTAQQQGEEPAMLARLAMSEMQAALTELRALVELLGEDPDAELEALLPDDMTSPDADNTVQGTSA</sequence>
<dbReference type="GO" id="GO:0003677">
    <property type="term" value="F:DNA binding"/>
    <property type="evidence" value="ECO:0007669"/>
    <property type="project" value="InterPro"/>
</dbReference>
<dbReference type="REBASE" id="369590">
    <property type="entry name" value="M.Pac1488ORF8080P"/>
</dbReference>
<evidence type="ECO:0000256" key="3">
    <source>
        <dbReference type="ARBA" id="ARBA00022603"/>
    </source>
</evidence>
<dbReference type="RefSeq" id="WP_148814194.1">
    <property type="nucleotide sequence ID" value="NZ_CP043046.1"/>
</dbReference>
<dbReference type="InterPro" id="IPR051537">
    <property type="entry name" value="DNA_Adenine_Mtase"/>
</dbReference>
<evidence type="ECO:0000256" key="7">
    <source>
        <dbReference type="ARBA" id="ARBA00047942"/>
    </source>
</evidence>
<dbReference type="InterPro" id="IPR022749">
    <property type="entry name" value="D12N6_MeTrfase_N"/>
</dbReference>
<keyword evidence="6" id="KW-0680">Restriction system</keyword>
<dbReference type="PANTHER" id="PTHR42933">
    <property type="entry name" value="SLR6095 PROTEIN"/>
    <property type="match status" value="1"/>
</dbReference>
<keyword evidence="5" id="KW-0949">S-adenosyl-L-methionine</keyword>
<dbReference type="KEGG" id="pacr:FXN63_08080"/>
<feature type="domain" description="DNA methylase adenine-specific" evidence="8">
    <location>
        <begin position="139"/>
        <end position="411"/>
    </location>
</feature>
<dbReference type="GO" id="GO:0009007">
    <property type="term" value="F:site-specific DNA-methyltransferase (adenine-specific) activity"/>
    <property type="evidence" value="ECO:0007669"/>
    <property type="project" value="UniProtKB-EC"/>
</dbReference>
<dbReference type="SUPFAM" id="SSF53335">
    <property type="entry name" value="S-adenosyl-L-methionine-dependent methyltransferases"/>
    <property type="match status" value="1"/>
</dbReference>
<dbReference type="GO" id="GO:0032259">
    <property type="term" value="P:methylation"/>
    <property type="evidence" value="ECO:0007669"/>
    <property type="project" value="UniProtKB-KW"/>
</dbReference>
<evidence type="ECO:0000313" key="11">
    <source>
        <dbReference type="Proteomes" id="UP000325161"/>
    </source>
</evidence>
<dbReference type="GO" id="GO:0009307">
    <property type="term" value="P:DNA restriction-modification system"/>
    <property type="evidence" value="ECO:0007669"/>
    <property type="project" value="UniProtKB-KW"/>
</dbReference>
<dbReference type="Pfam" id="PF02384">
    <property type="entry name" value="N6_Mtase"/>
    <property type="match status" value="1"/>
</dbReference>
<keyword evidence="3 10" id="KW-0489">Methyltransferase</keyword>
<protein>
    <recommendedName>
        <fullName evidence="2">site-specific DNA-methyltransferase (adenine-specific)</fullName>
        <ecNumber evidence="2">2.1.1.72</ecNumber>
    </recommendedName>
</protein>
<dbReference type="InterPro" id="IPR038333">
    <property type="entry name" value="T1MK-like_N_sf"/>
</dbReference>
<accession>A0A5C0AYZ9</accession>
<dbReference type="InterPro" id="IPR029063">
    <property type="entry name" value="SAM-dependent_MTases_sf"/>
</dbReference>
<keyword evidence="4" id="KW-0808">Transferase</keyword>
<dbReference type="PRINTS" id="PR00507">
    <property type="entry name" value="N12N6MTFRASE"/>
</dbReference>
<feature type="domain" description="N6 adenine-specific DNA methyltransferase N-terminal" evidence="9">
    <location>
        <begin position="12"/>
        <end position="82"/>
    </location>
</feature>
<gene>
    <name evidence="10" type="ORF">FXN63_08080</name>
</gene>
<dbReference type="InterPro" id="IPR003356">
    <property type="entry name" value="DNA_methylase_A-5"/>
</dbReference>
<evidence type="ECO:0000259" key="9">
    <source>
        <dbReference type="Pfam" id="PF12161"/>
    </source>
</evidence>
<dbReference type="PANTHER" id="PTHR42933:SF4">
    <property type="entry name" value="TYPE I RESTRICTION ENZYME ECOKI METHYLASE SUBUNIT"/>
    <property type="match status" value="1"/>
</dbReference>
<reference evidence="10 11" key="1">
    <citation type="submission" date="2019-08" db="EMBL/GenBank/DDBJ databases">
        <title>Amphibian skin-associated Pigmentiphaga: genome sequence and occurrence across geography and hosts.</title>
        <authorList>
            <person name="Bletz M.C."/>
            <person name="Bunk B."/>
            <person name="Sproeer C."/>
            <person name="Biwer P."/>
            <person name="Reiter S."/>
            <person name="Rabemananjara F.C.E."/>
            <person name="Schulz S."/>
            <person name="Overmann J."/>
            <person name="Vences M."/>
        </authorList>
    </citation>
    <scope>NUCLEOTIDE SEQUENCE [LARGE SCALE GENOMIC DNA]</scope>
    <source>
        <strain evidence="10 11">Mada1488</strain>
    </source>
</reference>
<organism evidence="10 11">
    <name type="scientific">Pigmentiphaga aceris</name>
    <dbReference type="NCBI Taxonomy" id="1940612"/>
    <lineage>
        <taxon>Bacteria</taxon>
        <taxon>Pseudomonadati</taxon>
        <taxon>Pseudomonadota</taxon>
        <taxon>Betaproteobacteria</taxon>
        <taxon>Burkholderiales</taxon>
        <taxon>Alcaligenaceae</taxon>
        <taxon>Pigmentiphaga</taxon>
    </lineage>
</organism>
<dbReference type="EC" id="2.1.1.72" evidence="2"/>
<dbReference type="Gene3D" id="1.20.1260.30">
    <property type="match status" value="1"/>
</dbReference>
<dbReference type="Gene3D" id="3.40.50.150">
    <property type="entry name" value="Vaccinia Virus protein VP39"/>
    <property type="match status" value="1"/>
</dbReference>
<comment type="catalytic activity">
    <reaction evidence="7">
        <text>a 2'-deoxyadenosine in DNA + S-adenosyl-L-methionine = an N(6)-methyl-2'-deoxyadenosine in DNA + S-adenosyl-L-homocysteine + H(+)</text>
        <dbReference type="Rhea" id="RHEA:15197"/>
        <dbReference type="Rhea" id="RHEA-COMP:12418"/>
        <dbReference type="Rhea" id="RHEA-COMP:12419"/>
        <dbReference type="ChEBI" id="CHEBI:15378"/>
        <dbReference type="ChEBI" id="CHEBI:57856"/>
        <dbReference type="ChEBI" id="CHEBI:59789"/>
        <dbReference type="ChEBI" id="CHEBI:90615"/>
        <dbReference type="ChEBI" id="CHEBI:90616"/>
        <dbReference type="EC" id="2.1.1.72"/>
    </reaction>
</comment>
<dbReference type="Proteomes" id="UP000325161">
    <property type="component" value="Chromosome"/>
</dbReference>
<name>A0A5C0AYZ9_9BURK</name>
<evidence type="ECO:0000256" key="2">
    <source>
        <dbReference type="ARBA" id="ARBA00011900"/>
    </source>
</evidence>
<dbReference type="OrthoDB" id="9784823at2"/>
<evidence type="ECO:0000256" key="5">
    <source>
        <dbReference type="ARBA" id="ARBA00022691"/>
    </source>
</evidence>
<dbReference type="AlphaFoldDB" id="A0A5C0AYZ9"/>
<keyword evidence="11" id="KW-1185">Reference proteome</keyword>
<evidence type="ECO:0000256" key="4">
    <source>
        <dbReference type="ARBA" id="ARBA00022679"/>
    </source>
</evidence>
<dbReference type="GO" id="GO:0008170">
    <property type="term" value="F:N-methyltransferase activity"/>
    <property type="evidence" value="ECO:0007669"/>
    <property type="project" value="InterPro"/>
</dbReference>
<proteinExistence type="inferred from homology"/>
<evidence type="ECO:0000259" key="8">
    <source>
        <dbReference type="Pfam" id="PF02384"/>
    </source>
</evidence>
<evidence type="ECO:0000256" key="1">
    <source>
        <dbReference type="ARBA" id="ARBA00006594"/>
    </source>
</evidence>